<feature type="repeat" description="WD" evidence="8">
    <location>
        <begin position="578"/>
        <end position="604"/>
    </location>
</feature>
<keyword evidence="7" id="KW-0539">Nucleus</keyword>
<dbReference type="Gene3D" id="1.25.40.500">
    <property type="entry name" value="TFIID subunit TAF5, NTD2 domain"/>
    <property type="match status" value="1"/>
</dbReference>
<keyword evidence="5" id="KW-0805">Transcription regulation</keyword>
<dbReference type="InterPro" id="IPR037264">
    <property type="entry name" value="TFIID_NTD2_sf"/>
</dbReference>
<sequence>MASQGPPPASGGGTAAAGSPQALNQIVIEYLSKKGYSKTEAMLRVESAHTDHEGRPILSSLDDQPELKYEKSYSHLKHWIDNSLDLYKPELRRLLYPVFVHSFLELVKSGYVVPSQTFYKEHAHEHESTHGHDLKNLKALSLPQHIEDDQLAKLYRENKYRVILSKTTFTLLMHFLEETKDAGGSVILRFINQRIDIKTISGRPTMFSTAGDDEGMLGEEEGIQGHTSGHLNRGGVLPSIKLGHLPMDKELMSDVEEELREEDARMKDSTRNEELGVSTGGTLIEEFQKIKREESEDSPMRDTIPLPPYTGVDVEREVRLVKESRDKVRLAGVPAPALPSVCMYTFHNTHDGLNCVDFSEDSTLAAGGFAESYVRIFSLKGAALPSIIPAENLPSIPKTRRLIGHSGPVYGVSFSPDNKYLLSCSEDKSARLWSLDTFTGLVVYKGHDNPIWDIKFGPFGHYFATASHDHTARLWSCDHIYPLRIFAGHLNDVDTVEFHPNSAYVFTGSSDKTIRMWDIQTGNSVRLFTGHTAPVTALAVSPDGKWLASAGEDSVINMWDLASGKRLKTMRGHGKTSIYSLSFSVEGNVLVSGGADMTVRTWDVAYGTGAPTADAPEGTGGVSVGDGTTKVDGVTNGAGKIRKGGKDVVATPDHLSVFYTKKAPVYKVQFTRKNMVLAASGFLP</sequence>
<evidence type="ECO:0000256" key="2">
    <source>
        <dbReference type="ARBA" id="ARBA00009435"/>
    </source>
</evidence>
<dbReference type="Pfam" id="PF00400">
    <property type="entry name" value="WD40"/>
    <property type="match status" value="6"/>
</dbReference>
<dbReference type="PANTHER" id="PTHR19879">
    <property type="entry name" value="TRANSCRIPTION INITIATION FACTOR TFIID"/>
    <property type="match status" value="1"/>
</dbReference>
<dbReference type="AlphaFoldDB" id="A0A3N4KTW4"/>
<reference evidence="10 11" key="1">
    <citation type="journal article" date="2018" name="Nat. Ecol. Evol.">
        <title>Pezizomycetes genomes reveal the molecular basis of ectomycorrhizal truffle lifestyle.</title>
        <authorList>
            <person name="Murat C."/>
            <person name="Payen T."/>
            <person name="Noel B."/>
            <person name="Kuo A."/>
            <person name="Morin E."/>
            <person name="Chen J."/>
            <person name="Kohler A."/>
            <person name="Krizsan K."/>
            <person name="Balestrini R."/>
            <person name="Da Silva C."/>
            <person name="Montanini B."/>
            <person name="Hainaut M."/>
            <person name="Levati E."/>
            <person name="Barry K.W."/>
            <person name="Belfiori B."/>
            <person name="Cichocki N."/>
            <person name="Clum A."/>
            <person name="Dockter R.B."/>
            <person name="Fauchery L."/>
            <person name="Guy J."/>
            <person name="Iotti M."/>
            <person name="Le Tacon F."/>
            <person name="Lindquist E.A."/>
            <person name="Lipzen A."/>
            <person name="Malagnac F."/>
            <person name="Mello A."/>
            <person name="Molinier V."/>
            <person name="Miyauchi S."/>
            <person name="Poulain J."/>
            <person name="Riccioni C."/>
            <person name="Rubini A."/>
            <person name="Sitrit Y."/>
            <person name="Splivallo R."/>
            <person name="Traeger S."/>
            <person name="Wang M."/>
            <person name="Zifcakova L."/>
            <person name="Wipf D."/>
            <person name="Zambonelli A."/>
            <person name="Paolocci F."/>
            <person name="Nowrousian M."/>
            <person name="Ottonello S."/>
            <person name="Baldrian P."/>
            <person name="Spatafora J.W."/>
            <person name="Henrissat B."/>
            <person name="Nagy L.G."/>
            <person name="Aury J.M."/>
            <person name="Wincker P."/>
            <person name="Grigoriev I.V."/>
            <person name="Bonfante P."/>
            <person name="Martin F.M."/>
        </authorList>
    </citation>
    <scope>NUCLEOTIDE SEQUENCE [LARGE SCALE GENOMIC DNA]</scope>
    <source>
        <strain evidence="10 11">CCBAS932</strain>
    </source>
</reference>
<dbReference type="Pfam" id="PF04494">
    <property type="entry name" value="TFIID_NTD2"/>
    <property type="match status" value="1"/>
</dbReference>
<dbReference type="GO" id="GO:0006367">
    <property type="term" value="P:transcription initiation at RNA polymerase II promoter"/>
    <property type="evidence" value="ECO:0007669"/>
    <property type="project" value="TreeGrafter"/>
</dbReference>
<dbReference type="InterPro" id="IPR015943">
    <property type="entry name" value="WD40/YVTN_repeat-like_dom_sf"/>
</dbReference>
<dbReference type="InterPro" id="IPR006594">
    <property type="entry name" value="LisH"/>
</dbReference>
<feature type="repeat" description="WD" evidence="8">
    <location>
        <begin position="444"/>
        <end position="476"/>
    </location>
</feature>
<dbReference type="SUPFAM" id="SSF50978">
    <property type="entry name" value="WD40 repeat-like"/>
    <property type="match status" value="1"/>
</dbReference>
<dbReference type="PRINTS" id="PR00320">
    <property type="entry name" value="GPROTEINBRPT"/>
</dbReference>
<keyword evidence="4" id="KW-0677">Repeat</keyword>
<dbReference type="PANTHER" id="PTHR19879:SF1">
    <property type="entry name" value="CANNONBALL-RELATED"/>
    <property type="match status" value="1"/>
</dbReference>
<evidence type="ECO:0000256" key="4">
    <source>
        <dbReference type="ARBA" id="ARBA00022737"/>
    </source>
</evidence>
<keyword evidence="11" id="KW-1185">Reference proteome</keyword>
<accession>A0A3N4KTW4</accession>
<protein>
    <submittedName>
        <fullName evidence="10">WD40 repeat-like protein</fullName>
    </submittedName>
</protein>
<comment type="similarity">
    <text evidence="2">Belongs to the WD repeat TAF5 family.</text>
</comment>
<dbReference type="PROSITE" id="PS50896">
    <property type="entry name" value="LISH"/>
    <property type="match status" value="1"/>
</dbReference>
<dbReference type="InterPro" id="IPR019775">
    <property type="entry name" value="WD40_repeat_CS"/>
</dbReference>
<feature type="repeat" description="WD" evidence="8">
    <location>
        <begin position="528"/>
        <end position="569"/>
    </location>
</feature>
<dbReference type="CDD" id="cd08044">
    <property type="entry name" value="TAF5_NTD2"/>
    <property type="match status" value="1"/>
</dbReference>
<evidence type="ECO:0000256" key="7">
    <source>
        <dbReference type="ARBA" id="ARBA00023242"/>
    </source>
</evidence>
<dbReference type="CDD" id="cd00200">
    <property type="entry name" value="WD40"/>
    <property type="match status" value="1"/>
</dbReference>
<evidence type="ECO:0000256" key="1">
    <source>
        <dbReference type="ARBA" id="ARBA00004123"/>
    </source>
</evidence>
<proteinExistence type="inferred from homology"/>
<dbReference type="PROSITE" id="PS50082">
    <property type="entry name" value="WD_REPEATS_2"/>
    <property type="match status" value="5"/>
</dbReference>
<dbReference type="SUPFAM" id="SSF160897">
    <property type="entry name" value="Taf5 N-terminal domain-like"/>
    <property type="match status" value="1"/>
</dbReference>
<evidence type="ECO:0000256" key="8">
    <source>
        <dbReference type="PROSITE-ProRule" id="PRU00221"/>
    </source>
</evidence>
<dbReference type="InterPro" id="IPR007582">
    <property type="entry name" value="TFIID_NTD2"/>
</dbReference>
<name>A0A3N4KTW4_9PEZI</name>
<dbReference type="InParanoid" id="A0A3N4KTW4"/>
<dbReference type="EMBL" id="ML119125">
    <property type="protein sequence ID" value="RPB12928.1"/>
    <property type="molecule type" value="Genomic_DNA"/>
</dbReference>
<dbReference type="OrthoDB" id="10266330at2759"/>
<comment type="subcellular location">
    <subcellularLocation>
        <location evidence="1">Nucleus</location>
    </subcellularLocation>
</comment>
<dbReference type="FunCoup" id="A0A3N4KTW4">
    <property type="interactions" value="787"/>
</dbReference>
<keyword evidence="6" id="KW-0804">Transcription</keyword>
<feature type="repeat" description="WD" evidence="8">
    <location>
        <begin position="402"/>
        <end position="437"/>
    </location>
</feature>
<feature type="repeat" description="WD" evidence="8">
    <location>
        <begin position="486"/>
        <end position="527"/>
    </location>
</feature>
<keyword evidence="3 8" id="KW-0853">WD repeat</keyword>
<dbReference type="GO" id="GO:0016251">
    <property type="term" value="F:RNA polymerase II general transcription initiation factor activity"/>
    <property type="evidence" value="ECO:0007669"/>
    <property type="project" value="TreeGrafter"/>
</dbReference>
<dbReference type="InterPro" id="IPR020472">
    <property type="entry name" value="WD40_PAC1"/>
</dbReference>
<dbReference type="SMART" id="SM00320">
    <property type="entry name" value="WD40"/>
    <property type="match status" value="6"/>
</dbReference>
<evidence type="ECO:0000256" key="3">
    <source>
        <dbReference type="ARBA" id="ARBA00022574"/>
    </source>
</evidence>
<gene>
    <name evidence="10" type="ORF">P167DRAFT_564787</name>
</gene>
<dbReference type="InterPro" id="IPR036322">
    <property type="entry name" value="WD40_repeat_dom_sf"/>
</dbReference>
<dbReference type="Proteomes" id="UP000277580">
    <property type="component" value="Unassembled WGS sequence"/>
</dbReference>
<evidence type="ECO:0000256" key="5">
    <source>
        <dbReference type="ARBA" id="ARBA00023015"/>
    </source>
</evidence>
<feature type="domain" description="TFIID subunit TAF5 NTD2" evidence="9">
    <location>
        <begin position="67"/>
        <end position="195"/>
    </location>
</feature>
<dbReference type="Gene3D" id="2.130.10.10">
    <property type="entry name" value="YVTN repeat-like/Quinoprotein amine dehydrogenase"/>
    <property type="match status" value="2"/>
</dbReference>
<evidence type="ECO:0000256" key="6">
    <source>
        <dbReference type="ARBA" id="ARBA00023163"/>
    </source>
</evidence>
<evidence type="ECO:0000259" key="9">
    <source>
        <dbReference type="Pfam" id="PF04494"/>
    </source>
</evidence>
<organism evidence="10 11">
    <name type="scientific">Morchella conica CCBAS932</name>
    <dbReference type="NCBI Taxonomy" id="1392247"/>
    <lineage>
        <taxon>Eukaryota</taxon>
        <taxon>Fungi</taxon>
        <taxon>Dikarya</taxon>
        <taxon>Ascomycota</taxon>
        <taxon>Pezizomycotina</taxon>
        <taxon>Pezizomycetes</taxon>
        <taxon>Pezizales</taxon>
        <taxon>Morchellaceae</taxon>
        <taxon>Morchella</taxon>
    </lineage>
</organism>
<dbReference type="InterPro" id="IPR001680">
    <property type="entry name" value="WD40_rpt"/>
</dbReference>
<dbReference type="GO" id="GO:0005669">
    <property type="term" value="C:transcription factor TFIID complex"/>
    <property type="evidence" value="ECO:0007669"/>
    <property type="project" value="TreeGrafter"/>
</dbReference>
<evidence type="ECO:0000313" key="10">
    <source>
        <dbReference type="EMBL" id="RPB12928.1"/>
    </source>
</evidence>
<dbReference type="STRING" id="1392247.A0A3N4KTW4"/>
<dbReference type="PROSITE" id="PS50294">
    <property type="entry name" value="WD_REPEATS_REGION"/>
    <property type="match status" value="5"/>
</dbReference>
<evidence type="ECO:0000313" key="11">
    <source>
        <dbReference type="Proteomes" id="UP000277580"/>
    </source>
</evidence>
<dbReference type="SMART" id="SM00667">
    <property type="entry name" value="LisH"/>
    <property type="match status" value="1"/>
</dbReference>
<dbReference type="PROSITE" id="PS00678">
    <property type="entry name" value="WD_REPEATS_1"/>
    <property type="match status" value="3"/>
</dbReference>